<dbReference type="KEGG" id="mfk:E2N92_12680"/>
<keyword evidence="1" id="KW-1015">Disulfide bond</keyword>
<sequence>MAMTDEKTLVEVNDSTWEGRVEKGEKPVVIMFYSETCPFCKQIEPFFRQFAGEFGNDLLFARLNVSQNPWTVERYGVRQTPTFKFFCRGRPAQEIVGAAFPALLRKNIREFLEHGEACVRSSREIDYEITGYG</sequence>
<dbReference type="Gene3D" id="3.40.30.10">
    <property type="entry name" value="Glutaredoxin"/>
    <property type="match status" value="1"/>
</dbReference>
<dbReference type="PANTHER" id="PTHR46115">
    <property type="entry name" value="THIOREDOXIN-LIKE PROTEIN 1"/>
    <property type="match status" value="1"/>
</dbReference>
<reference evidence="3" key="2">
    <citation type="submission" date="2019-03" db="EMBL/GenBank/DDBJ databases">
        <authorList>
            <person name="Chen S.-C."/>
            <person name="Wu S.-Y."/>
            <person name="Lai M.-C."/>
        </authorList>
    </citation>
    <scope>NUCLEOTIDE SEQUENCE</scope>
    <source>
        <strain evidence="3">ML15</strain>
    </source>
</reference>
<evidence type="ECO:0000259" key="2">
    <source>
        <dbReference type="PROSITE" id="PS51352"/>
    </source>
</evidence>
<organism evidence="3 4">
    <name type="scientific">Methanofollis formosanus</name>
    <dbReference type="NCBI Taxonomy" id="299308"/>
    <lineage>
        <taxon>Archaea</taxon>
        <taxon>Methanobacteriati</taxon>
        <taxon>Methanobacteriota</taxon>
        <taxon>Stenosarchaea group</taxon>
        <taxon>Methanomicrobia</taxon>
        <taxon>Methanomicrobiales</taxon>
        <taxon>Methanomicrobiaceae</taxon>
        <taxon>Methanofollis</taxon>
    </lineage>
</organism>
<accession>A0A8G1A2L0</accession>
<dbReference type="SUPFAM" id="SSF52833">
    <property type="entry name" value="Thioredoxin-like"/>
    <property type="match status" value="1"/>
</dbReference>
<dbReference type="EMBL" id="CP037968">
    <property type="protein sequence ID" value="QYZ80224.1"/>
    <property type="molecule type" value="Genomic_DNA"/>
</dbReference>
<dbReference type="AlphaFoldDB" id="A0A8G1A2L0"/>
<proteinExistence type="predicted"/>
<dbReference type="Pfam" id="PF00085">
    <property type="entry name" value="Thioredoxin"/>
    <property type="match status" value="1"/>
</dbReference>
<feature type="domain" description="Thioredoxin" evidence="2">
    <location>
        <begin position="1"/>
        <end position="113"/>
    </location>
</feature>
<name>A0A8G1A2L0_9EURY</name>
<evidence type="ECO:0000313" key="4">
    <source>
        <dbReference type="Proteomes" id="UP000826709"/>
    </source>
</evidence>
<dbReference type="CDD" id="cd02947">
    <property type="entry name" value="TRX_family"/>
    <property type="match status" value="1"/>
</dbReference>
<dbReference type="OrthoDB" id="35385at2157"/>
<gene>
    <name evidence="3" type="ORF">E2N92_12680</name>
</gene>
<dbReference type="InterPro" id="IPR036249">
    <property type="entry name" value="Thioredoxin-like_sf"/>
</dbReference>
<dbReference type="Proteomes" id="UP000826709">
    <property type="component" value="Chromosome"/>
</dbReference>
<reference evidence="3" key="1">
    <citation type="journal article" date="2005" name="Int. J. Syst. Evol. Microbiol.">
        <title>Methanofollis formosanus sp. nov., isolated from a fish pond.</title>
        <authorList>
            <person name="Wu S.Y."/>
            <person name="Chen S.C."/>
            <person name="Lai M.C."/>
        </authorList>
    </citation>
    <scope>NUCLEOTIDE SEQUENCE</scope>
    <source>
        <strain evidence="3">ML15</strain>
    </source>
</reference>
<evidence type="ECO:0000313" key="3">
    <source>
        <dbReference type="EMBL" id="QYZ80224.1"/>
    </source>
</evidence>
<dbReference type="PROSITE" id="PS51352">
    <property type="entry name" value="THIOREDOXIN_2"/>
    <property type="match status" value="1"/>
</dbReference>
<evidence type="ECO:0000256" key="1">
    <source>
        <dbReference type="ARBA" id="ARBA00023157"/>
    </source>
</evidence>
<protein>
    <submittedName>
        <fullName evidence="3">Thioredoxin</fullName>
    </submittedName>
</protein>
<dbReference type="InterPro" id="IPR013766">
    <property type="entry name" value="Thioredoxin_domain"/>
</dbReference>
<keyword evidence="4" id="KW-1185">Reference proteome</keyword>